<protein>
    <submittedName>
        <fullName evidence="1">Uncharacterized protein</fullName>
    </submittedName>
</protein>
<dbReference type="Proteomes" id="UP001056201">
    <property type="component" value="Chromosome 2"/>
</dbReference>
<reference evidence="1" key="1">
    <citation type="submission" date="2022-05" db="EMBL/GenBank/DDBJ databases">
        <title>An RpoN-dependent PEP-CTERM gene is involved in floc formation of an Aquincola tertiaricarbonis strain.</title>
        <authorList>
            <person name="Qiu D."/>
            <person name="Xia M."/>
        </authorList>
    </citation>
    <scope>NUCLEOTIDE SEQUENCE</scope>
    <source>
        <strain evidence="1">RN12</strain>
    </source>
</reference>
<keyword evidence="2" id="KW-1185">Reference proteome</keyword>
<evidence type="ECO:0000313" key="1">
    <source>
        <dbReference type="EMBL" id="URI08786.1"/>
    </source>
</evidence>
<accession>A0ABY4S9S3</accession>
<name>A0ABY4S9S3_AQUTE</name>
<dbReference type="RefSeq" id="WP_250197006.1">
    <property type="nucleotide sequence ID" value="NZ_CP097636.1"/>
</dbReference>
<dbReference type="EMBL" id="CP097636">
    <property type="protein sequence ID" value="URI08786.1"/>
    <property type="molecule type" value="Genomic_DNA"/>
</dbReference>
<organism evidence="1 2">
    <name type="scientific">Aquincola tertiaricarbonis</name>
    <dbReference type="NCBI Taxonomy" id="391953"/>
    <lineage>
        <taxon>Bacteria</taxon>
        <taxon>Pseudomonadati</taxon>
        <taxon>Pseudomonadota</taxon>
        <taxon>Betaproteobacteria</taxon>
        <taxon>Burkholderiales</taxon>
        <taxon>Sphaerotilaceae</taxon>
        <taxon>Aquincola</taxon>
    </lineage>
</organism>
<proteinExistence type="predicted"/>
<gene>
    <name evidence="1" type="ORF">MW290_24730</name>
</gene>
<evidence type="ECO:0000313" key="2">
    <source>
        <dbReference type="Proteomes" id="UP001056201"/>
    </source>
</evidence>
<sequence length="484" mass="51662">MTPTTALQALIEISKIARHPEYDWPLDLAREVDAIIARAALSAPAQDAQADLIGDCIASECAARTQPAPVAQDAQAEPAKAATEHDIRSTGVSPHNGEHWYKCVKCNASDWIASYGTLDQLCFFSSPCAGRTQPATPAPVIVADDADPDAMNKRHGESYGVDWVYPERKTHAARTQPATPAAQDAAATVPWSQSDADAWAERHGLNIHGGALFSAFEDAATLYLTRTATPPAPTAAQPVPEHVQAVIDAAGEWSTERCPRDWAEADLLKAVATLEGDWPGCEGCDFECGEPCTPATVAEQHAAIDAALAQYEADWAADNKAKNERMLKVLNANRAAPTAAATVPAWQLERMRHIANEWADMATNGPQWLKNIRDGISTVPEALEALEKDYAHCRAVNDAPGLYGAATPPAAPQAAQPAGMVPLTEIAGELLFALDEIEKEKSDYMLRKKLGDPSRESTNMAARAAIAKARAAGITPAATKEQSK</sequence>